<dbReference type="PROSITE" id="PS50928">
    <property type="entry name" value="ABC_TM1"/>
    <property type="match status" value="1"/>
</dbReference>
<evidence type="ECO:0000256" key="9">
    <source>
        <dbReference type="SAM" id="SignalP"/>
    </source>
</evidence>
<keyword evidence="6 8" id="KW-1133">Transmembrane helix</keyword>
<keyword evidence="9" id="KW-0732">Signal</keyword>
<keyword evidence="4" id="KW-0997">Cell inner membrane</keyword>
<evidence type="ECO:0000256" key="3">
    <source>
        <dbReference type="ARBA" id="ARBA00022475"/>
    </source>
</evidence>
<evidence type="ECO:0000313" key="11">
    <source>
        <dbReference type="EMBL" id="UUY06388.1"/>
    </source>
</evidence>
<evidence type="ECO:0000313" key="12">
    <source>
        <dbReference type="Proteomes" id="UP001058860"/>
    </source>
</evidence>
<feature type="signal peptide" evidence="9">
    <location>
        <begin position="1"/>
        <end position="23"/>
    </location>
</feature>
<sequence>MRRDRLALVFSLLFGLLVVMALAAPLYAEHVANTTPDKQNLTGTVVVDGEEVDIVTPDGIPVGPTWGSEYLLGADINGRDVAVRLLYAARNSMFIGLTGALITTLLAIVFGIVAGYYRGPVDWIISRAMDVLWAVPVLLLGVALGVALTLGGVRIGPLTLDAGSLWIPALIIGVVSVVYLARPLRGEILQLREQEFVEAARAQGASGPRIMFSELLPNVMSTVLVFFPLLFANAVLLEASLSFLGAGVQPPDASWGTMIDEGINVLITQPALTIAPGIMLVLCVLSLNVVGESVRKAIDPRARVMLEQ</sequence>
<evidence type="ECO:0000256" key="7">
    <source>
        <dbReference type="ARBA" id="ARBA00023136"/>
    </source>
</evidence>
<evidence type="ECO:0000256" key="2">
    <source>
        <dbReference type="ARBA" id="ARBA00022448"/>
    </source>
</evidence>
<feature type="transmembrane region" description="Helical" evidence="8">
    <location>
        <begin position="165"/>
        <end position="182"/>
    </location>
</feature>
<dbReference type="InterPro" id="IPR050366">
    <property type="entry name" value="BP-dependent_transpt_permease"/>
</dbReference>
<dbReference type="Pfam" id="PF00528">
    <property type="entry name" value="BPD_transp_1"/>
    <property type="match status" value="1"/>
</dbReference>
<evidence type="ECO:0000256" key="1">
    <source>
        <dbReference type="ARBA" id="ARBA00004429"/>
    </source>
</evidence>
<feature type="transmembrane region" description="Helical" evidence="8">
    <location>
        <begin position="266"/>
        <end position="291"/>
    </location>
</feature>
<keyword evidence="7 8" id="KW-0472">Membrane</keyword>
<comment type="subcellular location">
    <subcellularLocation>
        <location evidence="1">Cell inner membrane</location>
        <topology evidence="1">Multi-pass membrane protein</topology>
    </subcellularLocation>
    <subcellularLocation>
        <location evidence="8">Cell membrane</location>
        <topology evidence="8">Multi-pass membrane protein</topology>
    </subcellularLocation>
</comment>
<evidence type="ECO:0000256" key="5">
    <source>
        <dbReference type="ARBA" id="ARBA00022692"/>
    </source>
</evidence>
<protein>
    <submittedName>
        <fullName evidence="11">ABC transporter permease</fullName>
    </submittedName>
</protein>
<comment type="similarity">
    <text evidence="8">Belongs to the binding-protein-dependent transport system permease family.</text>
</comment>
<feature type="transmembrane region" description="Helical" evidence="8">
    <location>
        <begin position="219"/>
        <end position="246"/>
    </location>
</feature>
<evidence type="ECO:0000256" key="8">
    <source>
        <dbReference type="RuleBase" id="RU363032"/>
    </source>
</evidence>
<feature type="domain" description="ABC transmembrane type-1" evidence="10">
    <location>
        <begin position="89"/>
        <end position="291"/>
    </location>
</feature>
<proteinExistence type="inferred from homology"/>
<name>A0ABY5PP10_9ACTN</name>
<gene>
    <name evidence="11" type="ORF">LRS13_03200</name>
</gene>
<dbReference type="PANTHER" id="PTHR43386:SF2">
    <property type="entry name" value="OLIGOPEPTIDE TRANSPORT SYSTEM PERMEASE PROTEIN OPPC"/>
    <property type="match status" value="1"/>
</dbReference>
<evidence type="ECO:0000256" key="6">
    <source>
        <dbReference type="ARBA" id="ARBA00022989"/>
    </source>
</evidence>
<evidence type="ECO:0000256" key="4">
    <source>
        <dbReference type="ARBA" id="ARBA00022519"/>
    </source>
</evidence>
<dbReference type="CDD" id="cd06261">
    <property type="entry name" value="TM_PBP2"/>
    <property type="match status" value="1"/>
</dbReference>
<organism evidence="11 12">
    <name type="scientific">Svornostia abyssi</name>
    <dbReference type="NCBI Taxonomy" id="2898438"/>
    <lineage>
        <taxon>Bacteria</taxon>
        <taxon>Bacillati</taxon>
        <taxon>Actinomycetota</taxon>
        <taxon>Thermoleophilia</taxon>
        <taxon>Solirubrobacterales</taxon>
        <taxon>Baekduiaceae</taxon>
        <taxon>Svornostia</taxon>
    </lineage>
</organism>
<accession>A0ABY5PP10</accession>
<dbReference type="RefSeq" id="WP_405053957.1">
    <property type="nucleotide sequence ID" value="NZ_CP088295.1"/>
</dbReference>
<dbReference type="EMBL" id="CP088295">
    <property type="protein sequence ID" value="UUY06388.1"/>
    <property type="molecule type" value="Genomic_DNA"/>
</dbReference>
<feature type="transmembrane region" description="Helical" evidence="8">
    <location>
        <begin position="93"/>
        <end position="119"/>
    </location>
</feature>
<keyword evidence="2 8" id="KW-0813">Transport</keyword>
<reference evidence="12" key="1">
    <citation type="submission" date="2021-11" db="EMBL/GenBank/DDBJ databases">
        <title>Cultivation dependent microbiological survey of springs from the worlds oldest radium mine currently devoted to the extraction of radon-saturated water.</title>
        <authorList>
            <person name="Kapinusova G."/>
            <person name="Smrhova T."/>
            <person name="Strejcek M."/>
            <person name="Suman J."/>
            <person name="Jani K."/>
            <person name="Pajer P."/>
            <person name="Uhlik O."/>
        </authorList>
    </citation>
    <scope>NUCLEOTIDE SEQUENCE [LARGE SCALE GENOMIC DNA]</scope>
    <source>
        <strain evidence="12">J379</strain>
    </source>
</reference>
<keyword evidence="12" id="KW-1185">Reference proteome</keyword>
<dbReference type="Proteomes" id="UP001058860">
    <property type="component" value="Chromosome"/>
</dbReference>
<dbReference type="InterPro" id="IPR000515">
    <property type="entry name" value="MetI-like"/>
</dbReference>
<feature type="chain" id="PRO_5047548215" evidence="9">
    <location>
        <begin position="24"/>
        <end position="308"/>
    </location>
</feature>
<dbReference type="Gene3D" id="1.10.3720.10">
    <property type="entry name" value="MetI-like"/>
    <property type="match status" value="1"/>
</dbReference>
<dbReference type="InterPro" id="IPR035906">
    <property type="entry name" value="MetI-like_sf"/>
</dbReference>
<dbReference type="SUPFAM" id="SSF161098">
    <property type="entry name" value="MetI-like"/>
    <property type="match status" value="1"/>
</dbReference>
<evidence type="ECO:0000259" key="10">
    <source>
        <dbReference type="PROSITE" id="PS50928"/>
    </source>
</evidence>
<keyword evidence="3" id="KW-1003">Cell membrane</keyword>
<keyword evidence="5 8" id="KW-0812">Transmembrane</keyword>
<dbReference type="PANTHER" id="PTHR43386">
    <property type="entry name" value="OLIGOPEPTIDE TRANSPORT SYSTEM PERMEASE PROTEIN APPC"/>
    <property type="match status" value="1"/>
</dbReference>
<feature type="transmembrane region" description="Helical" evidence="8">
    <location>
        <begin position="131"/>
        <end position="153"/>
    </location>
</feature>